<dbReference type="KEGG" id="bpt:Bpet3472"/>
<keyword evidence="2" id="KW-1185">Reference proteome</keyword>
<reference evidence="1 2" key="1">
    <citation type="journal article" date="2008" name="BMC Genomics">
        <title>The missing link: Bordetella petrii is endowed with both the metabolic versatility of environmental bacteria and virulence traits of pathogenic Bordetellae.</title>
        <authorList>
            <person name="Gross R."/>
            <person name="Guzman C.A."/>
            <person name="Sebaihia M."/>
            <person name="Martins Dos Santos V.A."/>
            <person name="Pieper D.H."/>
            <person name="Koebnik R."/>
            <person name="Lechner M."/>
            <person name="Bartels D."/>
            <person name="Buhrmester J."/>
            <person name="Choudhuri J.V."/>
            <person name="Ebensen T."/>
            <person name="Gaigalat L."/>
            <person name="Herrmann S."/>
            <person name="Khachane A.N."/>
            <person name="Larisch C."/>
            <person name="Link S."/>
            <person name="Linke B."/>
            <person name="Meyer F."/>
            <person name="Mormann S."/>
            <person name="Nakunst D."/>
            <person name="Rueckert C."/>
            <person name="Schneiker-Bekel S."/>
            <person name="Schulze K."/>
            <person name="Vorhoelter F.J."/>
            <person name="Yevsa T."/>
            <person name="Engle J.T."/>
            <person name="Goldman W.E."/>
            <person name="Puehler A."/>
            <person name="Goebel U.B."/>
            <person name="Goesmann A."/>
            <person name="Bloecker H."/>
            <person name="Kaiser O."/>
            <person name="Martinez-Arias R."/>
        </authorList>
    </citation>
    <scope>NUCLEOTIDE SEQUENCE [LARGE SCALE GENOMIC DNA]</scope>
    <source>
        <strain evidence="2">ATCC BAA-461 / DSM 12804 / CCUG 43448 / CIP 107267 / Se-1111R</strain>
    </source>
</reference>
<protein>
    <submittedName>
        <fullName evidence="1">Uncharacterized protein</fullName>
    </submittedName>
</protein>
<evidence type="ECO:0000313" key="1">
    <source>
        <dbReference type="EMBL" id="CAP43815.1"/>
    </source>
</evidence>
<evidence type="ECO:0000313" key="2">
    <source>
        <dbReference type="Proteomes" id="UP000001225"/>
    </source>
</evidence>
<accession>A9HXM1</accession>
<proteinExistence type="predicted"/>
<organism evidence="1 2">
    <name type="scientific">Bordetella petrii (strain ATCC BAA-461 / DSM 12804 / CCUG 43448 / CIP 107267 / Se-1111R)</name>
    <dbReference type="NCBI Taxonomy" id="340100"/>
    <lineage>
        <taxon>Bacteria</taxon>
        <taxon>Pseudomonadati</taxon>
        <taxon>Pseudomonadota</taxon>
        <taxon>Betaproteobacteria</taxon>
        <taxon>Burkholderiales</taxon>
        <taxon>Alcaligenaceae</taxon>
        <taxon>Bordetella</taxon>
    </lineage>
</organism>
<dbReference type="AlphaFoldDB" id="A9HXM1"/>
<dbReference type="EMBL" id="AM902716">
    <property type="protein sequence ID" value="CAP43815.1"/>
    <property type="molecule type" value="Genomic_DNA"/>
</dbReference>
<dbReference type="STRING" id="94624.Bpet3472"/>
<sequence length="74" mass="6965">MVELSGAGVVGAGVEGAGLDGAGLDGAGLDGAGMVVDGSEPAGLAVSSFLSQAVSATATTEARIKVLLIMLDSC</sequence>
<dbReference type="Proteomes" id="UP000001225">
    <property type="component" value="Chromosome"/>
</dbReference>
<gene>
    <name evidence="1" type="ordered locus">Bpet3472</name>
</gene>
<name>A9HXM1_BORPD</name>